<dbReference type="AlphaFoldDB" id="A0A9P8T7W8"/>
<accession>A0A9P8T7W8</accession>
<dbReference type="OrthoDB" id="3996889at2759"/>
<comment type="caution">
    <text evidence="1">The sequence shown here is derived from an EMBL/GenBank/DDBJ whole genome shotgun (WGS) entry which is preliminary data.</text>
</comment>
<dbReference type="Proteomes" id="UP000769157">
    <property type="component" value="Unassembled WGS sequence"/>
</dbReference>
<reference evidence="1" key="1">
    <citation type="journal article" date="2021" name="Open Biol.">
        <title>Shared evolutionary footprints suggest mitochondrial oxidative damage underlies multiple complex I losses in fungi.</title>
        <authorList>
            <person name="Schikora-Tamarit M.A."/>
            <person name="Marcet-Houben M."/>
            <person name="Nosek J."/>
            <person name="Gabaldon T."/>
        </authorList>
    </citation>
    <scope>NUCLEOTIDE SEQUENCE</scope>
    <source>
        <strain evidence="1">CBS6075</strain>
    </source>
</reference>
<dbReference type="RefSeq" id="XP_046063534.1">
    <property type="nucleotide sequence ID" value="XM_046202148.1"/>
</dbReference>
<protein>
    <submittedName>
        <fullName evidence="1">Uncharacterized protein</fullName>
    </submittedName>
</protein>
<reference evidence="1" key="2">
    <citation type="submission" date="2021-01" db="EMBL/GenBank/DDBJ databases">
        <authorList>
            <person name="Schikora-Tamarit M.A."/>
        </authorList>
    </citation>
    <scope>NUCLEOTIDE SEQUENCE</scope>
    <source>
        <strain evidence="1">CBS6075</strain>
    </source>
</reference>
<sequence length="542" mass="62353">MNNHQRVLAGWRRLHYFRDVEMFSGAEEPSLPVGPFRLDYKLARGIERGVGSARLVSWFKEHPNETLTPATVRRLSRAVDSSEYGDLFERLLSSGQRFETGSGMSQVITRLSSGTAREKAIFLLKSRPYDSNPFISQYSDDMRVATIKRLTEKTYSTEALHYLDLYKQTLCQDSPNLNTYYRLFNDLLLQHGRQPELTRENIHSSIDLILRYYFLVEKDLEKGLKIMNRYFDIPNVQISATTISLINKYFLKCLSHTPGVDPVVVLGYLTTMYPFSYRFLETSGLLNMVYNYRVQPVFSPEKQLLRPNIREELVDPLFPVSLDMLAFAYHSYLYGRRPGKIKTRLLFEKYLALSQTDLHTDAFASTAVLETFLGYVVNVLQLPRFAARFLQLFCDHNGFAKASRVHSTGVNNLLVRLAPLDLARAISLAKQLAKVVSLNNRVYYTFIHQLVRLGDTETAAVFYRKLLELQSLHPANSTYLGQRNLAEMCSKFNWPPPVIKPHVEHSPVIAERPKVNYLEIVRLLDSMRPGSFVNDELDTTPF</sequence>
<evidence type="ECO:0000313" key="1">
    <source>
        <dbReference type="EMBL" id="KAH3669271.1"/>
    </source>
</evidence>
<proteinExistence type="predicted"/>
<dbReference type="EMBL" id="JAEUBE010000137">
    <property type="protein sequence ID" value="KAH3669271.1"/>
    <property type="molecule type" value="Genomic_DNA"/>
</dbReference>
<evidence type="ECO:0000313" key="2">
    <source>
        <dbReference type="Proteomes" id="UP000769157"/>
    </source>
</evidence>
<name>A0A9P8T7W8_9ASCO</name>
<dbReference type="GeneID" id="70233360"/>
<gene>
    <name evidence="1" type="ORF">OGAPHI_001392</name>
</gene>
<organism evidence="1 2">
    <name type="scientific">Ogataea philodendri</name>
    <dbReference type="NCBI Taxonomy" id="1378263"/>
    <lineage>
        <taxon>Eukaryota</taxon>
        <taxon>Fungi</taxon>
        <taxon>Dikarya</taxon>
        <taxon>Ascomycota</taxon>
        <taxon>Saccharomycotina</taxon>
        <taxon>Pichiomycetes</taxon>
        <taxon>Pichiales</taxon>
        <taxon>Pichiaceae</taxon>
        <taxon>Ogataea</taxon>
    </lineage>
</organism>
<keyword evidence="2" id="KW-1185">Reference proteome</keyword>